<evidence type="ECO:0000313" key="1">
    <source>
        <dbReference type="Proteomes" id="UP000095287"/>
    </source>
</evidence>
<name>A0A1I8AD72_9BILA</name>
<organism evidence="1 2">
    <name type="scientific">Steinernema glaseri</name>
    <dbReference type="NCBI Taxonomy" id="37863"/>
    <lineage>
        <taxon>Eukaryota</taxon>
        <taxon>Metazoa</taxon>
        <taxon>Ecdysozoa</taxon>
        <taxon>Nematoda</taxon>
        <taxon>Chromadorea</taxon>
        <taxon>Rhabditida</taxon>
        <taxon>Tylenchina</taxon>
        <taxon>Panagrolaimomorpha</taxon>
        <taxon>Strongyloidoidea</taxon>
        <taxon>Steinernematidae</taxon>
        <taxon>Steinernema</taxon>
    </lineage>
</organism>
<accession>A0A1I8AD72</accession>
<protein>
    <submittedName>
        <fullName evidence="2">NUDIX hydrolase</fullName>
    </submittedName>
</protein>
<reference evidence="2" key="1">
    <citation type="submission" date="2016-11" db="UniProtKB">
        <authorList>
            <consortium name="WormBaseParasite"/>
        </authorList>
    </citation>
    <scope>IDENTIFICATION</scope>
</reference>
<dbReference type="WBParaSite" id="L893_g4567.t1">
    <property type="protein sequence ID" value="L893_g4567.t1"/>
    <property type="gene ID" value="L893_g4567"/>
</dbReference>
<evidence type="ECO:0000313" key="2">
    <source>
        <dbReference type="WBParaSite" id="L893_g4567.t1"/>
    </source>
</evidence>
<dbReference type="Proteomes" id="UP000095287">
    <property type="component" value="Unplaced"/>
</dbReference>
<proteinExistence type="predicted"/>
<dbReference type="AlphaFoldDB" id="A0A1I8AD72"/>
<sequence>MLAVLADRAAAGGDQEGVNVAFDQQGLPVEVAAGPVAQGGRALVVNRNEPDALVVCIVKPSGEGLGAELFAPELALERALHRRGGACAGGDHFEQDRQVPAIEEGQFVVLHRAVDLPELFALDHAAIAIELVDPEVGLHFDETALPEADIAFDREVAELLLALADGNPRRFAAYLLLPGLVQQHGVVAVG</sequence>
<keyword evidence="1" id="KW-1185">Reference proteome</keyword>